<dbReference type="Gene3D" id="1.25.40.20">
    <property type="entry name" value="Ankyrin repeat-containing domain"/>
    <property type="match status" value="1"/>
</dbReference>
<dbReference type="PROSITE" id="PS50297">
    <property type="entry name" value="ANK_REP_REGION"/>
    <property type="match status" value="1"/>
</dbReference>
<keyword evidence="5" id="KW-1185">Reference proteome</keyword>
<protein>
    <submittedName>
        <fullName evidence="4">Uncharacterized protein</fullName>
    </submittedName>
</protein>
<name>A0ABD3I316_9MARC</name>
<dbReference type="InterPro" id="IPR002110">
    <property type="entry name" value="Ankyrin_rpt"/>
</dbReference>
<feature type="repeat" description="ANK" evidence="3">
    <location>
        <begin position="50"/>
        <end position="82"/>
    </location>
</feature>
<dbReference type="AlphaFoldDB" id="A0ABD3I316"/>
<evidence type="ECO:0000256" key="1">
    <source>
        <dbReference type="ARBA" id="ARBA00022737"/>
    </source>
</evidence>
<evidence type="ECO:0000256" key="3">
    <source>
        <dbReference type="PROSITE-ProRule" id="PRU00023"/>
    </source>
</evidence>
<dbReference type="SUPFAM" id="SSF48403">
    <property type="entry name" value="Ankyrin repeat"/>
    <property type="match status" value="1"/>
</dbReference>
<dbReference type="SMART" id="SM00248">
    <property type="entry name" value="ANK"/>
    <property type="match status" value="2"/>
</dbReference>
<reference evidence="4 5" key="1">
    <citation type="submission" date="2024-09" db="EMBL/GenBank/DDBJ databases">
        <title>Chromosome-scale assembly of Riccia sorocarpa.</title>
        <authorList>
            <person name="Paukszto L."/>
        </authorList>
    </citation>
    <scope>NUCLEOTIDE SEQUENCE [LARGE SCALE GENOMIC DNA]</scope>
    <source>
        <strain evidence="4">LP-2024</strain>
        <tissue evidence="4">Aerial parts of the thallus</tissue>
    </source>
</reference>
<proteinExistence type="predicted"/>
<evidence type="ECO:0000256" key="2">
    <source>
        <dbReference type="ARBA" id="ARBA00023043"/>
    </source>
</evidence>
<dbReference type="Proteomes" id="UP001633002">
    <property type="component" value="Unassembled WGS sequence"/>
</dbReference>
<dbReference type="InterPro" id="IPR036770">
    <property type="entry name" value="Ankyrin_rpt-contain_sf"/>
</dbReference>
<dbReference type="PROSITE" id="PS50088">
    <property type="entry name" value="ANK_REPEAT"/>
    <property type="match status" value="1"/>
</dbReference>
<comment type="caution">
    <text evidence="4">The sequence shown here is derived from an EMBL/GenBank/DDBJ whole genome shotgun (WGS) entry which is preliminary data.</text>
</comment>
<dbReference type="PANTHER" id="PTHR24171">
    <property type="entry name" value="ANKYRIN REPEAT DOMAIN-CONTAINING PROTEIN 39-RELATED"/>
    <property type="match status" value="1"/>
</dbReference>
<dbReference type="PANTHER" id="PTHR24171:SF8">
    <property type="entry name" value="BRCA1-ASSOCIATED RING DOMAIN PROTEIN 1"/>
    <property type="match status" value="1"/>
</dbReference>
<keyword evidence="2 3" id="KW-0040">ANK repeat</keyword>
<evidence type="ECO:0000313" key="4">
    <source>
        <dbReference type="EMBL" id="KAL3697651.1"/>
    </source>
</evidence>
<evidence type="ECO:0000313" key="5">
    <source>
        <dbReference type="Proteomes" id="UP001633002"/>
    </source>
</evidence>
<dbReference type="Pfam" id="PF12796">
    <property type="entry name" value="Ank_2"/>
    <property type="match status" value="1"/>
</dbReference>
<keyword evidence="1" id="KW-0677">Repeat</keyword>
<dbReference type="EMBL" id="JBJQOH010000002">
    <property type="protein sequence ID" value="KAL3697651.1"/>
    <property type="molecule type" value="Genomic_DNA"/>
</dbReference>
<gene>
    <name evidence="4" type="ORF">R1sor_011727</name>
</gene>
<organism evidence="4 5">
    <name type="scientific">Riccia sorocarpa</name>
    <dbReference type="NCBI Taxonomy" id="122646"/>
    <lineage>
        <taxon>Eukaryota</taxon>
        <taxon>Viridiplantae</taxon>
        <taxon>Streptophyta</taxon>
        <taxon>Embryophyta</taxon>
        <taxon>Marchantiophyta</taxon>
        <taxon>Marchantiopsida</taxon>
        <taxon>Marchantiidae</taxon>
        <taxon>Marchantiales</taxon>
        <taxon>Ricciaceae</taxon>
        <taxon>Riccia</taxon>
    </lineage>
</organism>
<sequence length="205" mass="21845">MPKAENGTLEAVASAAEFSGEFLEAARYGDLEDIRAMAAQGVRRDSSNERGRTALHMASANGHLEVVQYLISQGADMNAKKVEDNTPLHYASLNSQIPVLPELIDKAVAAVSGVKVMISCIMGWLHCIQGFVQQSIVGAAVSAVLGVKLMISCIMGWLHCIQGIQSFDMRTGHSYLVGIATSNTVPVPSPHLRNLISAKVLCGRG</sequence>
<accession>A0ABD3I316</accession>